<dbReference type="SUPFAM" id="SSF103473">
    <property type="entry name" value="MFS general substrate transporter"/>
    <property type="match status" value="1"/>
</dbReference>
<reference evidence="7 8" key="2">
    <citation type="journal article" date="2016" name="Genome Announc.">
        <title>Draft Genome Sequences of Streptomyces scabiei S58, Streptomyces turgidiscabies T45, and Streptomyces acidiscabies a10, the Pathogens of Potato Common Scab, Isolated in Japan.</title>
        <authorList>
            <person name="Tomihama T."/>
            <person name="Nishi Y."/>
            <person name="Sakai M."/>
            <person name="Ikenaga M."/>
            <person name="Okubo T."/>
            <person name="Ikeda S."/>
        </authorList>
    </citation>
    <scope>NUCLEOTIDE SEQUENCE [LARGE SCALE GENOMIC DNA]</scope>
    <source>
        <strain evidence="7 8">S58</strain>
    </source>
</reference>
<dbReference type="AlphaFoldDB" id="A0A100JRJ4"/>
<feature type="transmembrane region" description="Helical" evidence="5">
    <location>
        <begin position="63"/>
        <end position="81"/>
    </location>
</feature>
<comment type="subcellular location">
    <subcellularLocation>
        <location evidence="1">Cell membrane</location>
        <topology evidence="1">Multi-pass membrane protein</topology>
    </subcellularLocation>
</comment>
<dbReference type="PROSITE" id="PS00216">
    <property type="entry name" value="SUGAR_TRANSPORT_1"/>
    <property type="match status" value="1"/>
</dbReference>
<dbReference type="InterPro" id="IPR005829">
    <property type="entry name" value="Sugar_transporter_CS"/>
</dbReference>
<dbReference type="OrthoDB" id="7584869at2"/>
<feature type="transmembrane region" description="Helical" evidence="5">
    <location>
        <begin position="335"/>
        <end position="361"/>
    </location>
</feature>
<feature type="transmembrane region" description="Helical" evidence="5">
    <location>
        <begin position="310"/>
        <end position="329"/>
    </location>
</feature>
<name>A0A100JRJ4_STRSC</name>
<evidence type="ECO:0000256" key="3">
    <source>
        <dbReference type="ARBA" id="ARBA00022989"/>
    </source>
</evidence>
<keyword evidence="4 5" id="KW-0472">Membrane</keyword>
<dbReference type="InterPro" id="IPR020846">
    <property type="entry name" value="MFS_dom"/>
</dbReference>
<feature type="transmembrane region" description="Helical" evidence="5">
    <location>
        <begin position="160"/>
        <end position="179"/>
    </location>
</feature>
<evidence type="ECO:0000256" key="5">
    <source>
        <dbReference type="SAM" id="Phobius"/>
    </source>
</evidence>
<evidence type="ECO:0000259" key="6">
    <source>
        <dbReference type="PROSITE" id="PS50850"/>
    </source>
</evidence>
<reference evidence="8" key="3">
    <citation type="submission" date="2016-02" db="EMBL/GenBank/DDBJ databases">
        <title>Draft genome of pathogenic Streptomyces sp. in Japan.</title>
        <authorList>
            <person name="Tomihama T."/>
            <person name="Ikenaga M."/>
            <person name="Sakai M."/>
            <person name="Okubo T."/>
            <person name="Ikeda S."/>
        </authorList>
    </citation>
    <scope>NUCLEOTIDE SEQUENCE [LARGE SCALE GENOMIC DNA]</scope>
    <source>
        <strain evidence="8">S58</strain>
    </source>
</reference>
<evidence type="ECO:0000313" key="7">
    <source>
        <dbReference type="EMBL" id="GAQ64306.1"/>
    </source>
</evidence>
<feature type="transmembrane region" description="Helical" evidence="5">
    <location>
        <begin position="31"/>
        <end position="51"/>
    </location>
</feature>
<dbReference type="InterPro" id="IPR011701">
    <property type="entry name" value="MFS"/>
</dbReference>
<comment type="caution">
    <text evidence="7">The sequence shown here is derived from an EMBL/GenBank/DDBJ whole genome shotgun (WGS) entry which is preliminary data.</text>
</comment>
<protein>
    <submittedName>
        <fullName evidence="7">Major Facilitator Superfamily protein</fullName>
    </submittedName>
</protein>
<dbReference type="PANTHER" id="PTHR23528:SF1">
    <property type="entry name" value="MAJOR FACILITATOR SUPERFAMILY (MFS) PROFILE DOMAIN-CONTAINING PROTEIN"/>
    <property type="match status" value="1"/>
</dbReference>
<feature type="transmembrane region" description="Helical" evidence="5">
    <location>
        <begin position="401"/>
        <end position="419"/>
    </location>
</feature>
<evidence type="ECO:0000256" key="1">
    <source>
        <dbReference type="ARBA" id="ARBA00004651"/>
    </source>
</evidence>
<organism evidence="7 8">
    <name type="scientific">Streptomyces scabiei</name>
    <dbReference type="NCBI Taxonomy" id="1930"/>
    <lineage>
        <taxon>Bacteria</taxon>
        <taxon>Bacillati</taxon>
        <taxon>Actinomycetota</taxon>
        <taxon>Actinomycetes</taxon>
        <taxon>Kitasatosporales</taxon>
        <taxon>Streptomycetaceae</taxon>
        <taxon>Streptomyces</taxon>
    </lineage>
</organism>
<dbReference type="CDD" id="cd06174">
    <property type="entry name" value="MFS"/>
    <property type="match status" value="1"/>
</dbReference>
<dbReference type="EMBL" id="BCMM01000022">
    <property type="protein sequence ID" value="GAQ64306.1"/>
    <property type="molecule type" value="Genomic_DNA"/>
</dbReference>
<sequence>MSERTTDAPFASAGTATPAVTARVGAGFVSLYALAYFGIWLAVLAPAVVTLQLKVLRLYPDDATSVIGVVSGVGALFALVGNPWAGKLSDRCTSRFGMRRPFILGGILGGTLATAVIIYAPNMGMLIVGCSLAQLAYNTALAGIVAVVPDQVPEDQRGKFSGLLGLCQFLALGVAAYVVDLVAGNMTLMFGVPALFGLLAVVPLLVVLRDRVRTEKPSTPYGVKEFLASFWVNPVAQPSYAWAWLSRFLLVLGWATLMTYQAFLLIDRFGYTPDNVGGQVGVVLSVMVVGILAGSGGGGWLSDKLGRRKLFVGLAGVIAAIGLPTIAVAHSMTLLLTGVAVVGLGIGVHMSVDLALVLDVLPDKTNVARDLGVFNIANALPQSVAPAIAPLFLAIGAGQNYTALFLAAAGFAVLGALAVRPVRGAR</sequence>
<gene>
    <name evidence="7" type="ORF">SsS58_04699</name>
</gene>
<dbReference type="InterPro" id="IPR036259">
    <property type="entry name" value="MFS_trans_sf"/>
</dbReference>
<keyword evidence="3 5" id="KW-1133">Transmembrane helix</keyword>
<feature type="transmembrane region" description="Helical" evidence="5">
    <location>
        <begin position="278"/>
        <end position="298"/>
    </location>
</feature>
<dbReference type="Proteomes" id="UP000067448">
    <property type="component" value="Unassembled WGS sequence"/>
</dbReference>
<feature type="domain" description="Major facilitator superfamily (MFS) profile" evidence="6">
    <location>
        <begin position="239"/>
        <end position="426"/>
    </location>
</feature>
<dbReference type="RefSeq" id="WP_059081822.1">
    <property type="nucleotide sequence ID" value="NZ_BCMM01000022.1"/>
</dbReference>
<evidence type="ECO:0000256" key="4">
    <source>
        <dbReference type="ARBA" id="ARBA00023136"/>
    </source>
</evidence>
<accession>A0A100JRJ4</accession>
<feature type="transmembrane region" description="Helical" evidence="5">
    <location>
        <begin position="248"/>
        <end position="266"/>
    </location>
</feature>
<evidence type="ECO:0000256" key="2">
    <source>
        <dbReference type="ARBA" id="ARBA00022692"/>
    </source>
</evidence>
<feature type="transmembrane region" description="Helical" evidence="5">
    <location>
        <begin position="126"/>
        <end position="148"/>
    </location>
</feature>
<reference evidence="8" key="1">
    <citation type="submission" date="2015-11" db="EMBL/GenBank/DDBJ databases">
        <authorList>
            <consortium name="Cross-ministerial Strategic Innovation Promotion Program (SIP) consortium"/>
            <person name="Tomihama T."/>
            <person name="Ikenaga M."/>
            <person name="Sakai M."/>
            <person name="Okubo T."/>
            <person name="Ikeda S."/>
        </authorList>
    </citation>
    <scope>NUCLEOTIDE SEQUENCE [LARGE SCALE GENOMIC DNA]</scope>
    <source>
        <strain evidence="8">S58</strain>
    </source>
</reference>
<dbReference type="Pfam" id="PF07690">
    <property type="entry name" value="MFS_1"/>
    <property type="match status" value="1"/>
</dbReference>
<dbReference type="PROSITE" id="PS50850">
    <property type="entry name" value="MFS"/>
    <property type="match status" value="1"/>
</dbReference>
<feature type="transmembrane region" description="Helical" evidence="5">
    <location>
        <begin position="373"/>
        <end position="395"/>
    </location>
</feature>
<proteinExistence type="predicted"/>
<feature type="transmembrane region" description="Helical" evidence="5">
    <location>
        <begin position="185"/>
        <end position="208"/>
    </location>
</feature>
<dbReference type="Gene3D" id="1.20.1250.20">
    <property type="entry name" value="MFS general substrate transporter like domains"/>
    <property type="match status" value="2"/>
</dbReference>
<feature type="transmembrane region" description="Helical" evidence="5">
    <location>
        <begin position="102"/>
        <end position="120"/>
    </location>
</feature>
<dbReference type="GO" id="GO:0005886">
    <property type="term" value="C:plasma membrane"/>
    <property type="evidence" value="ECO:0007669"/>
    <property type="project" value="UniProtKB-SubCell"/>
</dbReference>
<evidence type="ECO:0000313" key="8">
    <source>
        <dbReference type="Proteomes" id="UP000067448"/>
    </source>
</evidence>
<dbReference type="GO" id="GO:0022857">
    <property type="term" value="F:transmembrane transporter activity"/>
    <property type="evidence" value="ECO:0007669"/>
    <property type="project" value="InterPro"/>
</dbReference>
<keyword evidence="2 5" id="KW-0812">Transmembrane</keyword>
<dbReference type="PANTHER" id="PTHR23528">
    <property type="match status" value="1"/>
</dbReference>